<name>A0A7S2VCF3_9STRA</name>
<organism evidence="2">
    <name type="scientific">Entomoneis paludosa</name>
    <dbReference type="NCBI Taxonomy" id="265537"/>
    <lineage>
        <taxon>Eukaryota</taxon>
        <taxon>Sar</taxon>
        <taxon>Stramenopiles</taxon>
        <taxon>Ochrophyta</taxon>
        <taxon>Bacillariophyta</taxon>
        <taxon>Bacillariophyceae</taxon>
        <taxon>Bacillariophycidae</taxon>
        <taxon>Entomoneidaceae</taxon>
        <taxon>Entomoneis</taxon>
    </lineage>
</organism>
<sequence length="134" mass="14987">MTGSTIGETAAIDSWMDWAAQDLELPACVWFYPVAGYMPFNAAAYEKAKGDLAKSLELLNSHLMDKTYLVNNQITLADIVVASTLLYPFKLVTDGNYLKPYQNVVRWFQTCVNQPEFQQVVGVVAMCKKELKAP</sequence>
<dbReference type="GO" id="GO:0006414">
    <property type="term" value="P:translational elongation"/>
    <property type="evidence" value="ECO:0007669"/>
    <property type="project" value="TreeGrafter"/>
</dbReference>
<dbReference type="SUPFAM" id="SSF47616">
    <property type="entry name" value="GST C-terminal domain-like"/>
    <property type="match status" value="1"/>
</dbReference>
<dbReference type="InterPro" id="IPR010987">
    <property type="entry name" value="Glutathione-S-Trfase_C-like"/>
</dbReference>
<dbReference type="InterPro" id="IPR036282">
    <property type="entry name" value="Glutathione-S-Trfase_C_sf"/>
</dbReference>
<dbReference type="Pfam" id="PF00043">
    <property type="entry name" value="GST_C"/>
    <property type="match status" value="1"/>
</dbReference>
<evidence type="ECO:0000259" key="1">
    <source>
        <dbReference type="PROSITE" id="PS50405"/>
    </source>
</evidence>
<dbReference type="Gene3D" id="1.20.1050.10">
    <property type="match status" value="1"/>
</dbReference>
<dbReference type="PANTHER" id="PTHR43986">
    <property type="entry name" value="ELONGATION FACTOR 1-GAMMA"/>
    <property type="match status" value="1"/>
</dbReference>
<dbReference type="GO" id="GO:0005634">
    <property type="term" value="C:nucleus"/>
    <property type="evidence" value="ECO:0007669"/>
    <property type="project" value="TreeGrafter"/>
</dbReference>
<dbReference type="GO" id="GO:0005737">
    <property type="term" value="C:cytoplasm"/>
    <property type="evidence" value="ECO:0007669"/>
    <property type="project" value="TreeGrafter"/>
</dbReference>
<dbReference type="PROSITE" id="PS50405">
    <property type="entry name" value="GST_CTER"/>
    <property type="match status" value="1"/>
</dbReference>
<gene>
    <name evidence="2" type="ORF">APAL1065_LOCUS2164</name>
</gene>
<proteinExistence type="predicted"/>
<protein>
    <recommendedName>
        <fullName evidence="1">GST C-terminal domain-containing protein</fullName>
    </recommendedName>
</protein>
<dbReference type="FunFam" id="1.20.1050.10:FF:000006">
    <property type="entry name" value="Elongation factor 1 gamma"/>
    <property type="match status" value="1"/>
</dbReference>
<evidence type="ECO:0000313" key="2">
    <source>
        <dbReference type="EMBL" id="CAD9944088.1"/>
    </source>
</evidence>
<dbReference type="AlphaFoldDB" id="A0A7S2VCF3"/>
<reference evidence="2" key="1">
    <citation type="submission" date="2021-01" db="EMBL/GenBank/DDBJ databases">
        <authorList>
            <person name="Corre E."/>
            <person name="Pelletier E."/>
            <person name="Niang G."/>
            <person name="Scheremetjew M."/>
            <person name="Finn R."/>
            <person name="Kale V."/>
            <person name="Holt S."/>
            <person name="Cochrane G."/>
            <person name="Meng A."/>
            <person name="Brown T."/>
            <person name="Cohen L."/>
        </authorList>
    </citation>
    <scope>NUCLEOTIDE SEQUENCE</scope>
    <source>
        <strain evidence="2">CCMP125</strain>
    </source>
</reference>
<dbReference type="InterPro" id="IPR050802">
    <property type="entry name" value="EF-GSTs"/>
</dbReference>
<feature type="domain" description="GST C-terminal" evidence="1">
    <location>
        <begin position="5"/>
        <end position="134"/>
    </location>
</feature>
<dbReference type="CDD" id="cd03181">
    <property type="entry name" value="GST_C_EF1Bgamma_like"/>
    <property type="match status" value="1"/>
</dbReference>
<dbReference type="EMBL" id="HBHT01003209">
    <property type="protein sequence ID" value="CAD9944088.1"/>
    <property type="molecule type" value="Transcribed_RNA"/>
</dbReference>
<dbReference type="PANTHER" id="PTHR43986:SF1">
    <property type="entry name" value="ELONGATION FACTOR 1-GAMMA"/>
    <property type="match status" value="1"/>
</dbReference>
<accession>A0A7S2VCF3</accession>
<dbReference type="InterPro" id="IPR004046">
    <property type="entry name" value="GST_C"/>
</dbReference>